<evidence type="ECO:0000256" key="2">
    <source>
        <dbReference type="ARBA" id="ARBA00006918"/>
    </source>
</evidence>
<evidence type="ECO:0000256" key="11">
    <source>
        <dbReference type="ARBA" id="ARBA00025264"/>
    </source>
</evidence>
<comment type="subcellular location">
    <subcellularLocation>
        <location evidence="1">Nucleus</location>
    </subcellularLocation>
</comment>
<dbReference type="PANTHER" id="PTHR12855">
    <property type="entry name" value="DNA METHYLTRANSFERASE 1-ASSOCIATED PROTEIN 1 FAMILY MEMBER"/>
    <property type="match status" value="1"/>
</dbReference>
<dbReference type="KEGG" id="cdep:91088040"/>
<comment type="subunit">
    <text evidence="12">Component of the SWR1 chromatin-remodeling complex and of the NuA4 histone acetyltransferase complex.</text>
</comment>
<feature type="compositionally biased region" description="Polar residues" evidence="14">
    <location>
        <begin position="448"/>
        <end position="464"/>
    </location>
</feature>
<dbReference type="RefSeq" id="XP_066069319.1">
    <property type="nucleotide sequence ID" value="XM_066213222.1"/>
</dbReference>
<reference evidence="15" key="1">
    <citation type="submission" date="2016-06" db="EMBL/GenBank/DDBJ databases">
        <authorList>
            <person name="Cuomo C."/>
            <person name="Litvintseva A."/>
            <person name="Heitman J."/>
            <person name="Chen Y."/>
            <person name="Sun S."/>
            <person name="Springer D."/>
            <person name="Dromer F."/>
            <person name="Young S."/>
            <person name="Zeng Q."/>
            <person name="Chapman S."/>
            <person name="Gujja S."/>
            <person name="Saif S."/>
            <person name="Birren B."/>
        </authorList>
    </citation>
    <scope>NUCLEOTIDE SEQUENCE</scope>
    <source>
        <strain evidence="15">CBS 7841</strain>
    </source>
</reference>
<evidence type="ECO:0000256" key="12">
    <source>
        <dbReference type="ARBA" id="ARBA00038745"/>
    </source>
</evidence>
<dbReference type="GO" id="GO:0006281">
    <property type="term" value="P:DNA repair"/>
    <property type="evidence" value="ECO:0007669"/>
    <property type="project" value="UniProtKB-KW"/>
</dbReference>
<dbReference type="VEuPathDB" id="FungiDB:L203_03669"/>
<feature type="coiled-coil region" evidence="13">
    <location>
        <begin position="399"/>
        <end position="426"/>
    </location>
</feature>
<name>A0A1E3IG45_9TREE</name>
<sequence length="464" mass="53000">MTSQDVRSILNLPANAPQASSSSHRKQPLPRKPEGISRELYALIGDNAPSLANAHASIAAVKYRQRPALKSKKVHWEWMAFTPVARKNDSPVNLGHWARVTDRNTDESVEYFGKFNTHGPSVMEYSRYEYDQHLVDSDWTPHETQYLFDLLREYDLRFIVVADRYEYLGPTKTGPAKKRSVEELKDRYYTICRRLLRSRTASDPQQQQQTIHAYAFDKAREIKRKQYASELFHLTATEITEEEALYVEIKRMEQNQRRFRADRDELMRSVMGLDSGLFDSDQSALEAVFGTDKNKKKRRADEESAAPSPTLTPKKPTPNAPFDNSRCIYHVPQTAISSQGSHLSTKHPVHVPAYLRSTRLPLPKSTASMRITELLAELGTNAHKLICPTRQNIEIFEGLLQAAAALVEMKRQVDRTEQELRTLRAHQEGLISMQTPMPEGSPQREDSVVSTETSNTNRLSRPPQ</sequence>
<evidence type="ECO:0000256" key="10">
    <source>
        <dbReference type="ARBA" id="ARBA00023242"/>
    </source>
</evidence>
<dbReference type="InterPro" id="IPR001005">
    <property type="entry name" value="SANT/Myb"/>
</dbReference>
<evidence type="ECO:0000313" key="16">
    <source>
        <dbReference type="Proteomes" id="UP000094043"/>
    </source>
</evidence>
<dbReference type="GeneID" id="91088040"/>
<keyword evidence="5" id="KW-0156">Chromatin regulator</keyword>
<keyword evidence="9" id="KW-0234">DNA repair</keyword>
<dbReference type="FunFam" id="1.10.10.60:FF:000501">
    <property type="entry name" value="Unplaced genomic scaffold supercont1.172, whole genome shotgun sequence"/>
    <property type="match status" value="1"/>
</dbReference>
<feature type="region of interest" description="Disordered" evidence="14">
    <location>
        <begin position="427"/>
        <end position="464"/>
    </location>
</feature>
<evidence type="ECO:0000256" key="4">
    <source>
        <dbReference type="ARBA" id="ARBA00022763"/>
    </source>
</evidence>
<accession>A0A1E3IG45</accession>
<feature type="region of interest" description="Disordered" evidence="14">
    <location>
        <begin position="1"/>
        <end position="32"/>
    </location>
</feature>
<comment type="similarity">
    <text evidence="2">Belongs to the SWC4 family.</text>
</comment>
<reference evidence="15" key="2">
    <citation type="journal article" date="2022" name="Elife">
        <title>Obligate sexual reproduction of a homothallic fungus closely related to the Cryptococcus pathogenic species complex.</title>
        <authorList>
            <person name="Passer A.R."/>
            <person name="Clancey S.A."/>
            <person name="Shea T."/>
            <person name="David-Palma M."/>
            <person name="Averette A.F."/>
            <person name="Boekhout T."/>
            <person name="Porcel B.M."/>
            <person name="Nowrousian M."/>
            <person name="Cuomo C.A."/>
            <person name="Sun S."/>
            <person name="Heitman J."/>
            <person name="Coelho M.A."/>
        </authorList>
    </citation>
    <scope>NUCLEOTIDE SEQUENCE</scope>
    <source>
        <strain evidence="15">CBS 7841</strain>
    </source>
</reference>
<comment type="function">
    <text evidence="11">Component of the SWR1 complex which mediates the ATP-dependent exchange of histone H2A for the H2A variant HZT1 leading to transcriptional regulation of selected genes by chromatin remodeling. Component of the NuA4 histone acetyltransferase complex which is involved in transcriptional activation of selected genes principally by acetylation of nucleosomal histone H4 and H2A. The NuA4 complex is also involved in DNA repair.</text>
</comment>
<dbReference type="InterPro" id="IPR032563">
    <property type="entry name" value="DAMP1_SANT-like"/>
</dbReference>
<dbReference type="GO" id="GO:0000812">
    <property type="term" value="C:Swr1 complex"/>
    <property type="evidence" value="ECO:0007669"/>
    <property type="project" value="TreeGrafter"/>
</dbReference>
<dbReference type="OrthoDB" id="19740at2759"/>
<proteinExistence type="inferred from homology"/>
<evidence type="ECO:0000256" key="13">
    <source>
        <dbReference type="SAM" id="Coils"/>
    </source>
</evidence>
<evidence type="ECO:0000256" key="14">
    <source>
        <dbReference type="SAM" id="MobiDB-lite"/>
    </source>
</evidence>
<keyword evidence="7" id="KW-0010">Activator</keyword>
<dbReference type="Pfam" id="PF16282">
    <property type="entry name" value="SANT_DAMP1_like"/>
    <property type="match status" value="1"/>
</dbReference>
<dbReference type="EMBL" id="CP143787">
    <property type="protein sequence ID" value="WVN88619.1"/>
    <property type="molecule type" value="Genomic_DNA"/>
</dbReference>
<organism evidence="15 16">
    <name type="scientific">Cryptococcus depauperatus CBS 7841</name>
    <dbReference type="NCBI Taxonomy" id="1295531"/>
    <lineage>
        <taxon>Eukaryota</taxon>
        <taxon>Fungi</taxon>
        <taxon>Dikarya</taxon>
        <taxon>Basidiomycota</taxon>
        <taxon>Agaricomycotina</taxon>
        <taxon>Tremellomycetes</taxon>
        <taxon>Tremellales</taxon>
        <taxon>Cryptococcaceae</taxon>
        <taxon>Cryptococcus</taxon>
    </lineage>
</organism>
<dbReference type="GO" id="GO:0000122">
    <property type="term" value="P:negative regulation of transcription by RNA polymerase II"/>
    <property type="evidence" value="ECO:0007669"/>
    <property type="project" value="TreeGrafter"/>
</dbReference>
<keyword evidence="13" id="KW-0175">Coiled coil</keyword>
<evidence type="ECO:0000256" key="9">
    <source>
        <dbReference type="ARBA" id="ARBA00023204"/>
    </source>
</evidence>
<feature type="region of interest" description="Disordered" evidence="14">
    <location>
        <begin position="289"/>
        <end position="325"/>
    </location>
</feature>
<reference evidence="15" key="3">
    <citation type="submission" date="2024-01" db="EMBL/GenBank/DDBJ databases">
        <authorList>
            <person name="Coelho M.A."/>
            <person name="David-Palma M."/>
            <person name="Shea T."/>
            <person name="Sun S."/>
            <person name="Cuomo C.A."/>
            <person name="Heitman J."/>
        </authorList>
    </citation>
    <scope>NUCLEOTIDE SEQUENCE</scope>
    <source>
        <strain evidence="15">CBS 7841</strain>
    </source>
</reference>
<dbReference type="AlphaFoldDB" id="A0A1E3IG45"/>
<dbReference type="GO" id="GO:0006338">
    <property type="term" value="P:chromatin remodeling"/>
    <property type="evidence" value="ECO:0007669"/>
    <property type="project" value="InterPro"/>
</dbReference>
<evidence type="ECO:0000256" key="1">
    <source>
        <dbReference type="ARBA" id="ARBA00004123"/>
    </source>
</evidence>
<keyword evidence="10" id="KW-0539">Nucleus</keyword>
<gene>
    <name evidence="15" type="ORF">L203_103830</name>
</gene>
<dbReference type="InterPro" id="IPR027109">
    <property type="entry name" value="Swc4/Dmap1"/>
</dbReference>
<keyword evidence="8" id="KW-0804">Transcription</keyword>
<evidence type="ECO:0000256" key="8">
    <source>
        <dbReference type="ARBA" id="ARBA00023163"/>
    </source>
</evidence>
<protein>
    <recommendedName>
        <fullName evidence="3">SWR1-complex protein 4</fullName>
    </recommendedName>
</protein>
<keyword evidence="4" id="KW-0227">DNA damage</keyword>
<evidence type="ECO:0000313" key="15">
    <source>
        <dbReference type="EMBL" id="WVN88619.1"/>
    </source>
</evidence>
<feature type="compositionally biased region" description="Low complexity" evidence="14">
    <location>
        <begin position="305"/>
        <end position="314"/>
    </location>
</feature>
<dbReference type="Gene3D" id="1.10.10.60">
    <property type="entry name" value="Homeodomain-like"/>
    <property type="match status" value="1"/>
</dbReference>
<evidence type="ECO:0000256" key="5">
    <source>
        <dbReference type="ARBA" id="ARBA00022853"/>
    </source>
</evidence>
<evidence type="ECO:0000256" key="6">
    <source>
        <dbReference type="ARBA" id="ARBA00023015"/>
    </source>
</evidence>
<keyword evidence="6" id="KW-0805">Transcription regulation</keyword>
<evidence type="ECO:0000256" key="7">
    <source>
        <dbReference type="ARBA" id="ARBA00023159"/>
    </source>
</evidence>
<dbReference type="SMART" id="SM00717">
    <property type="entry name" value="SANT"/>
    <property type="match status" value="1"/>
</dbReference>
<dbReference type="GO" id="GO:0003714">
    <property type="term" value="F:transcription corepressor activity"/>
    <property type="evidence" value="ECO:0007669"/>
    <property type="project" value="TreeGrafter"/>
</dbReference>
<dbReference type="GO" id="GO:0035267">
    <property type="term" value="C:NuA4 histone acetyltransferase complex"/>
    <property type="evidence" value="ECO:0007669"/>
    <property type="project" value="InterPro"/>
</dbReference>
<dbReference type="PANTHER" id="PTHR12855:SF10">
    <property type="entry name" value="DNA METHYLTRANSFERASE 1-ASSOCIATED PROTEIN 1"/>
    <property type="match status" value="1"/>
</dbReference>
<keyword evidence="16" id="KW-1185">Reference proteome</keyword>
<dbReference type="Proteomes" id="UP000094043">
    <property type="component" value="Chromosome 4"/>
</dbReference>
<evidence type="ECO:0000256" key="3">
    <source>
        <dbReference type="ARBA" id="ARBA00019132"/>
    </source>
</evidence>